<feature type="transmembrane region" description="Helical" evidence="6">
    <location>
        <begin position="113"/>
        <end position="133"/>
    </location>
</feature>
<name>A0A8H6G494_9LECA</name>
<feature type="transmembrane region" description="Helical" evidence="6">
    <location>
        <begin position="264"/>
        <end position="283"/>
    </location>
</feature>
<dbReference type="Pfam" id="PF07690">
    <property type="entry name" value="MFS_1"/>
    <property type="match status" value="1"/>
</dbReference>
<dbReference type="PROSITE" id="PS50850">
    <property type="entry name" value="MFS"/>
    <property type="match status" value="1"/>
</dbReference>
<dbReference type="GO" id="GO:0022857">
    <property type="term" value="F:transmembrane transporter activity"/>
    <property type="evidence" value="ECO:0007669"/>
    <property type="project" value="InterPro"/>
</dbReference>
<evidence type="ECO:0000256" key="1">
    <source>
        <dbReference type="ARBA" id="ARBA00004141"/>
    </source>
</evidence>
<feature type="region of interest" description="Disordered" evidence="5">
    <location>
        <begin position="294"/>
        <end position="347"/>
    </location>
</feature>
<feature type="transmembrane region" description="Helical" evidence="6">
    <location>
        <begin position="415"/>
        <end position="440"/>
    </location>
</feature>
<feature type="transmembrane region" description="Helical" evidence="6">
    <location>
        <begin position="522"/>
        <end position="542"/>
    </location>
</feature>
<dbReference type="OrthoDB" id="5215911at2759"/>
<dbReference type="GeneID" id="59283420"/>
<evidence type="ECO:0000256" key="4">
    <source>
        <dbReference type="ARBA" id="ARBA00023136"/>
    </source>
</evidence>
<dbReference type="EMBL" id="JACCJC010000004">
    <property type="protein sequence ID" value="KAF6240136.1"/>
    <property type="molecule type" value="Genomic_DNA"/>
</dbReference>
<protein>
    <recommendedName>
        <fullName evidence="7">Major facilitator superfamily (MFS) profile domain-containing protein</fullName>
    </recommendedName>
</protein>
<feature type="compositionally biased region" description="Polar residues" evidence="5">
    <location>
        <begin position="303"/>
        <end position="322"/>
    </location>
</feature>
<dbReference type="InterPro" id="IPR011701">
    <property type="entry name" value="MFS"/>
</dbReference>
<evidence type="ECO:0000256" key="2">
    <source>
        <dbReference type="ARBA" id="ARBA00022692"/>
    </source>
</evidence>
<dbReference type="RefSeq" id="XP_037169405.1">
    <property type="nucleotide sequence ID" value="XM_037303683.1"/>
</dbReference>
<organism evidence="8 9">
    <name type="scientific">Letharia columbiana</name>
    <dbReference type="NCBI Taxonomy" id="112416"/>
    <lineage>
        <taxon>Eukaryota</taxon>
        <taxon>Fungi</taxon>
        <taxon>Dikarya</taxon>
        <taxon>Ascomycota</taxon>
        <taxon>Pezizomycotina</taxon>
        <taxon>Lecanoromycetes</taxon>
        <taxon>OSLEUM clade</taxon>
        <taxon>Lecanoromycetidae</taxon>
        <taxon>Lecanorales</taxon>
        <taxon>Lecanorineae</taxon>
        <taxon>Parmeliaceae</taxon>
        <taxon>Letharia</taxon>
    </lineage>
</organism>
<evidence type="ECO:0000313" key="8">
    <source>
        <dbReference type="EMBL" id="KAF6240136.1"/>
    </source>
</evidence>
<dbReference type="Gene3D" id="1.20.1250.20">
    <property type="entry name" value="MFS general substrate transporter like domains"/>
    <property type="match status" value="1"/>
</dbReference>
<feature type="transmembrane region" description="Helical" evidence="6">
    <location>
        <begin position="372"/>
        <end position="395"/>
    </location>
</feature>
<keyword evidence="3 6" id="KW-1133">Transmembrane helix</keyword>
<feature type="transmembrane region" description="Helical" evidence="6">
    <location>
        <begin position="145"/>
        <end position="166"/>
    </location>
</feature>
<evidence type="ECO:0000256" key="5">
    <source>
        <dbReference type="SAM" id="MobiDB-lite"/>
    </source>
</evidence>
<evidence type="ECO:0000313" key="9">
    <source>
        <dbReference type="Proteomes" id="UP000578531"/>
    </source>
</evidence>
<keyword evidence="2 6" id="KW-0812">Transmembrane</keyword>
<dbReference type="Proteomes" id="UP000578531">
    <property type="component" value="Unassembled WGS sequence"/>
</dbReference>
<feature type="transmembrane region" description="Helical" evidence="6">
    <location>
        <begin position="461"/>
        <end position="481"/>
    </location>
</feature>
<dbReference type="SUPFAM" id="SSF103473">
    <property type="entry name" value="MFS general substrate transporter"/>
    <property type="match status" value="1"/>
</dbReference>
<keyword evidence="4 6" id="KW-0472">Membrane</keyword>
<feature type="domain" description="Major facilitator superfamily (MFS) profile" evidence="7">
    <location>
        <begin position="109"/>
        <end position="590"/>
    </location>
</feature>
<dbReference type="PANTHER" id="PTHR23502">
    <property type="entry name" value="MAJOR FACILITATOR SUPERFAMILY"/>
    <property type="match status" value="1"/>
</dbReference>
<evidence type="ECO:0000256" key="6">
    <source>
        <dbReference type="SAM" id="Phobius"/>
    </source>
</evidence>
<evidence type="ECO:0000259" key="7">
    <source>
        <dbReference type="PROSITE" id="PS50850"/>
    </source>
</evidence>
<dbReference type="InterPro" id="IPR020846">
    <property type="entry name" value="MFS_dom"/>
</dbReference>
<keyword evidence="9" id="KW-1185">Reference proteome</keyword>
<dbReference type="PANTHER" id="PTHR23502:SF149">
    <property type="entry name" value="TRANSPORTER, PUTATIVE-RELATED"/>
    <property type="match status" value="1"/>
</dbReference>
<dbReference type="AlphaFoldDB" id="A0A8H6G494"/>
<feature type="transmembrane region" description="Helical" evidence="6">
    <location>
        <begin position="554"/>
        <end position="573"/>
    </location>
</feature>
<feature type="transmembrane region" description="Helical" evidence="6">
    <location>
        <begin position="236"/>
        <end position="258"/>
    </location>
</feature>
<gene>
    <name evidence="8" type="ORF">HO173_001746</name>
</gene>
<comment type="caution">
    <text evidence="8">The sequence shown here is derived from an EMBL/GenBank/DDBJ whole genome shotgun (WGS) entry which is preliminary data.</text>
</comment>
<dbReference type="InterPro" id="IPR036259">
    <property type="entry name" value="MFS_trans_sf"/>
</dbReference>
<reference evidence="8 9" key="1">
    <citation type="journal article" date="2020" name="Genomics">
        <title>Complete, high-quality genomes from long-read metagenomic sequencing of two wolf lichen thalli reveals enigmatic genome architecture.</title>
        <authorList>
            <person name="McKenzie S.K."/>
            <person name="Walston R.F."/>
            <person name="Allen J.L."/>
        </authorList>
    </citation>
    <scope>NUCLEOTIDE SEQUENCE [LARGE SCALE GENOMIC DNA]</scope>
    <source>
        <strain evidence="8">WasteWater2</strain>
    </source>
</reference>
<comment type="subcellular location">
    <subcellularLocation>
        <location evidence="1">Membrane</location>
        <topology evidence="1">Multi-pass membrane protein</topology>
    </subcellularLocation>
</comment>
<feature type="transmembrane region" description="Helical" evidence="6">
    <location>
        <begin position="487"/>
        <end position="510"/>
    </location>
</feature>
<sequence length="590" mass="65513">MHPEKSPRLCMKLIILIVKQANERELAISIESLSKNSALKTMEATDNDPEVLRDIEEDQNIQIIPGTEIMIDAGNHHFIRSAADRVLVPQPSSDPHDPLNWDPFWKASTTASATFVSFAQGFGPLAIAPMFPMLAQEFKSDLSSVVQFTGVTILVLGFSNFIWIPLSSTFGRRPVLLASTLVSLGSSIWKAKATTYGSFMGACVLNGLGAGPGETLQPQIITDYVFLHDRGKYNTLYFALYFGSLALSPVVAGLLAEHTGWRNFWWLNVALLGAAFVVSFFAFPETRWHRHRANDIQTKTRHPSSTSLATNPEMNGKTSPPNLENGVADQPYTPVQTPIQHGKPGRKQFDLFQPNQQPLKTLLIELWTPFKLFAFPIVDFASLVVAWSTASFLIVNLTQSQAFSESPYQYTAQTVGFFNFAVVVGLLLGLGTAGPLNDWISMRATKRNKGIREPEMRLPAMIPYTLIMILGNFVVGFGYQYHWDWKAIVIVGYTCAGIQVASIPAIASTYAIDSYKPVTGSIFVNVTVVKNLWGYGLSRFITEWSIADGFVDPFMTNMCLTALWCICGVLFWYKGKALRHRTKDSNIHDT</sequence>
<dbReference type="GO" id="GO:0005886">
    <property type="term" value="C:plasma membrane"/>
    <property type="evidence" value="ECO:0007669"/>
    <property type="project" value="TreeGrafter"/>
</dbReference>
<proteinExistence type="predicted"/>
<evidence type="ECO:0000256" key="3">
    <source>
        <dbReference type="ARBA" id="ARBA00022989"/>
    </source>
</evidence>
<accession>A0A8H6G494</accession>